<dbReference type="GO" id="GO:0008270">
    <property type="term" value="F:zinc ion binding"/>
    <property type="evidence" value="ECO:0007669"/>
    <property type="project" value="UniProtKB-KW"/>
</dbReference>
<feature type="compositionally biased region" description="Polar residues" evidence="5">
    <location>
        <begin position="522"/>
        <end position="537"/>
    </location>
</feature>
<feature type="region of interest" description="Disordered" evidence="5">
    <location>
        <begin position="165"/>
        <end position="273"/>
    </location>
</feature>
<dbReference type="InterPro" id="IPR017455">
    <property type="entry name" value="Znf_FYVE-rel"/>
</dbReference>
<dbReference type="PANTHER" id="PTHR23164:SF30">
    <property type="entry name" value="EARLY ENDOSOME ANTIGEN 1"/>
    <property type="match status" value="1"/>
</dbReference>
<proteinExistence type="predicted"/>
<evidence type="ECO:0000313" key="8">
    <source>
        <dbReference type="Proteomes" id="UP000190274"/>
    </source>
</evidence>
<feature type="region of interest" description="Disordered" evidence="5">
    <location>
        <begin position="329"/>
        <end position="362"/>
    </location>
</feature>
<dbReference type="Proteomes" id="UP000190274">
    <property type="component" value="Chromosome G"/>
</dbReference>
<dbReference type="OrthoDB" id="10018316at2759"/>
<dbReference type="PROSITE" id="PS50178">
    <property type="entry name" value="ZF_FYVE"/>
    <property type="match status" value="1"/>
</dbReference>
<feature type="compositionally biased region" description="Low complexity" evidence="5">
    <location>
        <begin position="332"/>
        <end position="345"/>
    </location>
</feature>
<evidence type="ECO:0000256" key="3">
    <source>
        <dbReference type="ARBA" id="ARBA00022833"/>
    </source>
</evidence>
<evidence type="ECO:0000259" key="6">
    <source>
        <dbReference type="PROSITE" id="PS50178"/>
    </source>
</evidence>
<feature type="compositionally biased region" description="Basic and acidic residues" evidence="5">
    <location>
        <begin position="213"/>
        <end position="224"/>
    </location>
</feature>
<feature type="compositionally biased region" description="Low complexity" evidence="5">
    <location>
        <begin position="189"/>
        <end position="200"/>
    </location>
</feature>
<evidence type="ECO:0000256" key="5">
    <source>
        <dbReference type="SAM" id="MobiDB-lite"/>
    </source>
</evidence>
<dbReference type="CDD" id="cd15760">
    <property type="entry name" value="FYVE_scVPS27p_like"/>
    <property type="match status" value="1"/>
</dbReference>
<dbReference type="InterPro" id="IPR000306">
    <property type="entry name" value="Znf_FYVE"/>
</dbReference>
<name>A0A1G4JSG3_9SACH</name>
<feature type="region of interest" description="Disordered" evidence="5">
    <location>
        <begin position="521"/>
        <end position="541"/>
    </location>
</feature>
<dbReference type="STRING" id="1266660.A0A1G4JSG3"/>
<dbReference type="Gene3D" id="3.30.40.10">
    <property type="entry name" value="Zinc/RING finger domain, C3HC4 (zinc finger)"/>
    <property type="match status" value="1"/>
</dbReference>
<feature type="domain" description="FYVE-type" evidence="6">
    <location>
        <begin position="447"/>
        <end position="515"/>
    </location>
</feature>
<keyword evidence="3" id="KW-0862">Zinc</keyword>
<dbReference type="InterPro" id="IPR013083">
    <property type="entry name" value="Znf_RING/FYVE/PHD"/>
</dbReference>
<accession>A0A1G4JSG3</accession>
<dbReference type="GO" id="GO:0000329">
    <property type="term" value="C:fungal-type vacuole membrane"/>
    <property type="evidence" value="ECO:0007669"/>
    <property type="project" value="EnsemblFungi"/>
</dbReference>
<protein>
    <submittedName>
        <fullName evidence="7">LADA_0G04478g1_1</fullName>
    </submittedName>
</protein>
<dbReference type="GO" id="GO:1902485">
    <property type="term" value="F:L-cysteine binding"/>
    <property type="evidence" value="ECO:0007669"/>
    <property type="project" value="EnsemblFungi"/>
</dbReference>
<feature type="compositionally biased region" description="Low complexity" evidence="5">
    <location>
        <begin position="236"/>
        <end position="249"/>
    </location>
</feature>
<feature type="region of interest" description="Disordered" evidence="5">
    <location>
        <begin position="78"/>
        <end position="123"/>
    </location>
</feature>
<dbReference type="InterPro" id="IPR011011">
    <property type="entry name" value="Znf_FYVE_PHD"/>
</dbReference>
<keyword evidence="2 4" id="KW-0863">Zinc-finger</keyword>
<keyword evidence="1" id="KW-0479">Metal-binding</keyword>
<feature type="compositionally biased region" description="Polar residues" evidence="5">
    <location>
        <begin position="22"/>
        <end position="47"/>
    </location>
</feature>
<feature type="region of interest" description="Disordered" evidence="5">
    <location>
        <begin position="1"/>
        <end position="61"/>
    </location>
</feature>
<dbReference type="PANTHER" id="PTHR23164">
    <property type="entry name" value="EARLY ENDOSOME ANTIGEN 1"/>
    <property type="match status" value="1"/>
</dbReference>
<dbReference type="SUPFAM" id="SSF57903">
    <property type="entry name" value="FYVE/PHD zinc finger"/>
    <property type="match status" value="1"/>
</dbReference>
<dbReference type="GO" id="GO:1904263">
    <property type="term" value="P:positive regulation of TORC1 signaling"/>
    <property type="evidence" value="ECO:0007669"/>
    <property type="project" value="EnsemblFungi"/>
</dbReference>
<evidence type="ECO:0000313" key="7">
    <source>
        <dbReference type="EMBL" id="SCU93701.1"/>
    </source>
</evidence>
<organism evidence="7 8">
    <name type="scientific">Lachancea dasiensis</name>
    <dbReference type="NCBI Taxonomy" id="1072105"/>
    <lineage>
        <taxon>Eukaryota</taxon>
        <taxon>Fungi</taxon>
        <taxon>Dikarya</taxon>
        <taxon>Ascomycota</taxon>
        <taxon>Saccharomycotina</taxon>
        <taxon>Saccharomycetes</taxon>
        <taxon>Saccharomycetales</taxon>
        <taxon>Saccharomycetaceae</taxon>
        <taxon>Lachancea</taxon>
    </lineage>
</organism>
<feature type="compositionally biased region" description="Polar residues" evidence="5">
    <location>
        <begin position="1"/>
        <end position="10"/>
    </location>
</feature>
<feature type="compositionally biased region" description="Low complexity" evidence="5">
    <location>
        <begin position="86"/>
        <end position="110"/>
    </location>
</feature>
<keyword evidence="8" id="KW-1185">Reference proteome</keyword>
<reference evidence="8" key="1">
    <citation type="submission" date="2016-03" db="EMBL/GenBank/DDBJ databases">
        <authorList>
            <person name="Devillers H."/>
        </authorList>
    </citation>
    <scope>NUCLEOTIDE SEQUENCE [LARGE SCALE GENOMIC DNA]</scope>
</reference>
<evidence type="ECO:0000256" key="2">
    <source>
        <dbReference type="ARBA" id="ARBA00022771"/>
    </source>
</evidence>
<gene>
    <name evidence="7" type="ORF">LADA_0G04478G</name>
</gene>
<dbReference type="AlphaFoldDB" id="A0A1G4JSG3"/>
<dbReference type="SMART" id="SM00064">
    <property type="entry name" value="FYVE"/>
    <property type="match status" value="1"/>
</dbReference>
<dbReference type="GO" id="GO:0032266">
    <property type="term" value="F:phosphatidylinositol-3-phosphate binding"/>
    <property type="evidence" value="ECO:0007669"/>
    <property type="project" value="EnsemblFungi"/>
</dbReference>
<evidence type="ECO:0000256" key="4">
    <source>
        <dbReference type="PROSITE-ProRule" id="PRU00091"/>
    </source>
</evidence>
<evidence type="ECO:0000256" key="1">
    <source>
        <dbReference type="ARBA" id="ARBA00022723"/>
    </source>
</evidence>
<dbReference type="Pfam" id="PF01363">
    <property type="entry name" value="FYVE"/>
    <property type="match status" value="1"/>
</dbReference>
<feature type="compositionally biased region" description="Polar residues" evidence="5">
    <location>
        <begin position="173"/>
        <end position="182"/>
    </location>
</feature>
<sequence>MSSVHSQTSDVVVEDSKGQLRSGKTSGNGTTATRTMSNNSGKSTITFEKQKVKSRARTQSVQSVLSCISLRSMVGNNEETLGSYPHHGSSNNGHSNNNHNSNGGSNNGSSGNNGGGVGNVGVPATQQIQSPAMASVQKRASHSYYKDAIGQKLPFTDDKRRQLENDGQRFGSRASNTKLSKTNLRDHNTSTASSGSSNSAERILESDVENEAEQQKRLTTDALRRLSSMRKSATVNGNSNGNGKLLGNGTRSEPPEENNEVAHNASEQPVNSTYFEPNPVFRDSYIGETDPETLTHIQFGGKNIIMDSSIPNKRASIAPVRNALDMLPSTLGANSNATTSGTNTSKSKRPPKQLNAPKKPLYTPAVLRDISETNITNAELGSSGPPCLTSYNSGGRTSRSSVRSVRSTSSSIISDYTKKLTSLWHRDHTYASAAELIPPTRNHWIADNKRHSCHYCHRIFTFWERKHHCRHCGDIFCTQHVRHWLYLDSDAKFVIGGAGVGALSKICDGCLQEYDTLVREGPSTTGNVNQQSDTPKSVTPVPRADVSLAQKNLVEEEGKRGRLDSIVGSVPADWNWSSF</sequence>
<dbReference type="EMBL" id="LT598457">
    <property type="protein sequence ID" value="SCU93701.1"/>
    <property type="molecule type" value="Genomic_DNA"/>
</dbReference>
<dbReference type="GO" id="GO:0140785">
    <property type="term" value="F:amino acid sensor activity"/>
    <property type="evidence" value="ECO:0007669"/>
    <property type="project" value="EnsemblFungi"/>
</dbReference>